<sequence>MDSASNNFLYTQLSDSPFQIRLLHILPGSFEARIQCYLKTFTAESCIQYEALSYVWGDPNITESIKLERDPILFHYFHVTTNLEAALRHLRLKEKERIIWIDAICIDQGNRKERELQVQNMGKIYARAAKVVVWLGK</sequence>
<evidence type="ECO:0000313" key="2">
    <source>
        <dbReference type="EMBL" id="KAF2102642.1"/>
    </source>
</evidence>
<name>A0A9P4MCN8_9PEZI</name>
<accession>A0A9P4MCN8</accession>
<reference evidence="2" key="1">
    <citation type="journal article" date="2020" name="Stud. Mycol.">
        <title>101 Dothideomycetes genomes: a test case for predicting lifestyles and emergence of pathogens.</title>
        <authorList>
            <person name="Haridas S."/>
            <person name="Albert R."/>
            <person name="Binder M."/>
            <person name="Bloem J."/>
            <person name="Labutti K."/>
            <person name="Salamov A."/>
            <person name="Andreopoulos B."/>
            <person name="Baker S."/>
            <person name="Barry K."/>
            <person name="Bills G."/>
            <person name="Bluhm B."/>
            <person name="Cannon C."/>
            <person name="Castanera R."/>
            <person name="Culley D."/>
            <person name="Daum C."/>
            <person name="Ezra D."/>
            <person name="Gonzalez J."/>
            <person name="Henrissat B."/>
            <person name="Kuo A."/>
            <person name="Liang C."/>
            <person name="Lipzen A."/>
            <person name="Lutzoni F."/>
            <person name="Magnuson J."/>
            <person name="Mondo S."/>
            <person name="Nolan M."/>
            <person name="Ohm R."/>
            <person name="Pangilinan J."/>
            <person name="Park H.-J."/>
            <person name="Ramirez L."/>
            <person name="Alfaro M."/>
            <person name="Sun H."/>
            <person name="Tritt A."/>
            <person name="Yoshinaga Y."/>
            <person name="Zwiers L.-H."/>
            <person name="Turgeon B."/>
            <person name="Goodwin S."/>
            <person name="Spatafora J."/>
            <person name="Crous P."/>
            <person name="Grigoriev I."/>
        </authorList>
    </citation>
    <scope>NUCLEOTIDE SEQUENCE</scope>
    <source>
        <strain evidence="2">CBS 133067</strain>
    </source>
</reference>
<organism evidence="2 3">
    <name type="scientific">Rhizodiscina lignyota</name>
    <dbReference type="NCBI Taxonomy" id="1504668"/>
    <lineage>
        <taxon>Eukaryota</taxon>
        <taxon>Fungi</taxon>
        <taxon>Dikarya</taxon>
        <taxon>Ascomycota</taxon>
        <taxon>Pezizomycotina</taxon>
        <taxon>Dothideomycetes</taxon>
        <taxon>Pleosporomycetidae</taxon>
        <taxon>Aulographales</taxon>
        <taxon>Rhizodiscinaceae</taxon>
        <taxon>Rhizodiscina</taxon>
    </lineage>
</organism>
<dbReference type="PANTHER" id="PTHR24148:SF73">
    <property type="entry name" value="HET DOMAIN PROTEIN (AFU_ORTHOLOGUE AFUA_8G01020)"/>
    <property type="match status" value="1"/>
</dbReference>
<dbReference type="AlphaFoldDB" id="A0A9P4MCN8"/>
<feature type="domain" description="Heterokaryon incompatibility" evidence="1">
    <location>
        <begin position="49"/>
        <end position="136"/>
    </location>
</feature>
<protein>
    <recommendedName>
        <fullName evidence="1">Heterokaryon incompatibility domain-containing protein</fullName>
    </recommendedName>
</protein>
<feature type="non-terminal residue" evidence="2">
    <location>
        <position position="137"/>
    </location>
</feature>
<dbReference type="Pfam" id="PF06985">
    <property type="entry name" value="HET"/>
    <property type="match status" value="1"/>
</dbReference>
<evidence type="ECO:0000313" key="3">
    <source>
        <dbReference type="Proteomes" id="UP000799772"/>
    </source>
</evidence>
<gene>
    <name evidence="2" type="ORF">NA57DRAFT_33223</name>
</gene>
<keyword evidence="3" id="KW-1185">Reference proteome</keyword>
<dbReference type="OrthoDB" id="3553147at2759"/>
<evidence type="ECO:0000259" key="1">
    <source>
        <dbReference type="Pfam" id="PF06985"/>
    </source>
</evidence>
<proteinExistence type="predicted"/>
<comment type="caution">
    <text evidence="2">The sequence shown here is derived from an EMBL/GenBank/DDBJ whole genome shotgun (WGS) entry which is preliminary data.</text>
</comment>
<dbReference type="InterPro" id="IPR052895">
    <property type="entry name" value="HetReg/Transcr_Mod"/>
</dbReference>
<dbReference type="Proteomes" id="UP000799772">
    <property type="component" value="Unassembled WGS sequence"/>
</dbReference>
<dbReference type="EMBL" id="ML978122">
    <property type="protein sequence ID" value="KAF2102642.1"/>
    <property type="molecule type" value="Genomic_DNA"/>
</dbReference>
<dbReference type="PANTHER" id="PTHR24148">
    <property type="entry name" value="ANKYRIN REPEAT DOMAIN-CONTAINING PROTEIN 39 HOMOLOG-RELATED"/>
    <property type="match status" value="1"/>
</dbReference>
<dbReference type="InterPro" id="IPR010730">
    <property type="entry name" value="HET"/>
</dbReference>